<feature type="compositionally biased region" description="Polar residues" evidence="2">
    <location>
        <begin position="416"/>
        <end position="494"/>
    </location>
</feature>
<name>A0ABQ9E799_TEGGR</name>
<comment type="similarity">
    <text evidence="1">Belongs to the opioid growth factor receptor family.</text>
</comment>
<evidence type="ECO:0000313" key="5">
    <source>
        <dbReference type="Proteomes" id="UP001217089"/>
    </source>
</evidence>
<reference evidence="4 5" key="1">
    <citation type="submission" date="2022-12" db="EMBL/GenBank/DDBJ databases">
        <title>Chromosome-level genome of Tegillarca granosa.</title>
        <authorList>
            <person name="Kim J."/>
        </authorList>
    </citation>
    <scope>NUCLEOTIDE SEQUENCE [LARGE SCALE GENOMIC DNA]</scope>
    <source>
        <strain evidence="4">Teg-2019</strain>
        <tissue evidence="4">Adductor muscle</tissue>
    </source>
</reference>
<keyword evidence="5" id="KW-1185">Reference proteome</keyword>
<dbReference type="Proteomes" id="UP001217089">
    <property type="component" value="Unassembled WGS sequence"/>
</dbReference>
<dbReference type="PANTHER" id="PTHR14015">
    <property type="entry name" value="OPIOID GROWTH FACTOR RECEPTOR OGFR ZETA-TYPE OPIOID RECEPTOR"/>
    <property type="match status" value="1"/>
</dbReference>
<comment type="caution">
    <text evidence="4">The sequence shown here is derived from an EMBL/GenBank/DDBJ whole genome shotgun (WGS) entry which is preliminary data.</text>
</comment>
<feature type="compositionally biased region" description="Basic and acidic residues" evidence="2">
    <location>
        <begin position="401"/>
        <end position="415"/>
    </location>
</feature>
<dbReference type="InterPro" id="IPR039574">
    <property type="entry name" value="OGFr"/>
</dbReference>
<feature type="region of interest" description="Disordered" evidence="2">
    <location>
        <begin position="361"/>
        <end position="494"/>
    </location>
</feature>
<proteinExistence type="inferred from homology"/>
<feature type="compositionally biased region" description="Polar residues" evidence="2">
    <location>
        <begin position="47"/>
        <end position="58"/>
    </location>
</feature>
<feature type="compositionally biased region" description="Acidic residues" evidence="2">
    <location>
        <begin position="301"/>
        <end position="311"/>
    </location>
</feature>
<evidence type="ECO:0000256" key="1">
    <source>
        <dbReference type="ARBA" id="ARBA00010365"/>
    </source>
</evidence>
<evidence type="ECO:0000256" key="2">
    <source>
        <dbReference type="SAM" id="MobiDB-lite"/>
    </source>
</evidence>
<sequence length="599" mass="70062">MDRQDVNRIAVFHFRLETTVQTLHNTWNSLVMSASGQKPSESKKQKQTTMGNFMSSDSGTKKSSHHNWNYSSKFTETFFVNASKRDTDQYRKGYPGKKDDLKLKDNLLFYTNEVASYPDGDFIDIIHSEWFGDYRRLEAHHGYIQWIFPIRESGMNWHAQELQLHEAKAIQADPKAKARVLKSYKMMLDFYGMKLEDEETGQIVRGDNYKERFAHLNRSYHNYLRITRMLKSLGELGYEHLKRPFVEFVLEEALEKETLTNCVDSCYKYWLETIKDNKDRKNLKQYVQKMKDGYGTKYPPGEDEYDSDEMDVSGNQGEMAEGGHRDGDKYDEDSLEAKYLQEKEDRIIAFHEQMNEELLGKNRFTTKGKKNLKEQENRLHESGDEKMETDDMTTEPEQTIEESKTENNSQERHGSNTENNSQETDVTKKGSNSQETDVTKKGSNLQETDVTKKGNNSQETDVTEKGSNSQETDVTEKGSNSQETDVTKTDNNSQDINFKNDAMFTKNSFVDYSQCHEYKKKNINNYEKKISIFFESGLEEWCFISHSDILKIAYVILMHHSDKNMITFFFKSIVLHKLLFKIKSKINKLIIKNWIKRFI</sequence>
<dbReference type="Pfam" id="PF04664">
    <property type="entry name" value="OGFr_N"/>
    <property type="match status" value="1"/>
</dbReference>
<dbReference type="InterPro" id="IPR006757">
    <property type="entry name" value="OGF_rcpt"/>
</dbReference>
<feature type="region of interest" description="Disordered" evidence="2">
    <location>
        <begin position="294"/>
        <end position="330"/>
    </location>
</feature>
<organism evidence="4 5">
    <name type="scientific">Tegillarca granosa</name>
    <name type="common">Malaysian cockle</name>
    <name type="synonym">Anadara granosa</name>
    <dbReference type="NCBI Taxonomy" id="220873"/>
    <lineage>
        <taxon>Eukaryota</taxon>
        <taxon>Metazoa</taxon>
        <taxon>Spiralia</taxon>
        <taxon>Lophotrochozoa</taxon>
        <taxon>Mollusca</taxon>
        <taxon>Bivalvia</taxon>
        <taxon>Autobranchia</taxon>
        <taxon>Pteriomorphia</taxon>
        <taxon>Arcoida</taxon>
        <taxon>Arcoidea</taxon>
        <taxon>Arcidae</taxon>
        <taxon>Tegillarca</taxon>
    </lineage>
</organism>
<feature type="compositionally biased region" description="Basic and acidic residues" evidence="2">
    <location>
        <begin position="371"/>
        <end position="386"/>
    </location>
</feature>
<dbReference type="EMBL" id="JARBDR010000921">
    <property type="protein sequence ID" value="KAJ8299427.1"/>
    <property type="molecule type" value="Genomic_DNA"/>
</dbReference>
<accession>A0ABQ9E799</accession>
<evidence type="ECO:0000259" key="3">
    <source>
        <dbReference type="Pfam" id="PF04664"/>
    </source>
</evidence>
<protein>
    <recommendedName>
        <fullName evidence="3">Opioid growth factor receptor (OGFr) conserved domain-containing protein</fullName>
    </recommendedName>
</protein>
<gene>
    <name evidence="4" type="ORF">KUTeg_023487</name>
</gene>
<feature type="domain" description="Opioid growth factor receptor (OGFr) conserved" evidence="3">
    <location>
        <begin position="105"/>
        <end position="289"/>
    </location>
</feature>
<feature type="compositionally biased region" description="Acidic residues" evidence="2">
    <location>
        <begin position="387"/>
        <end position="400"/>
    </location>
</feature>
<feature type="region of interest" description="Disordered" evidence="2">
    <location>
        <begin position="34"/>
        <end position="65"/>
    </location>
</feature>
<dbReference type="PANTHER" id="PTHR14015:SF2">
    <property type="entry name" value="OPIOID GROWTH FACTOR RECEPTOR (OGFR) CONSERVED DOMAIN-CONTAINING PROTEIN"/>
    <property type="match status" value="1"/>
</dbReference>
<evidence type="ECO:0000313" key="4">
    <source>
        <dbReference type="EMBL" id="KAJ8299427.1"/>
    </source>
</evidence>